<evidence type="ECO:0000259" key="2">
    <source>
        <dbReference type="Pfam" id="PF23346"/>
    </source>
</evidence>
<reference evidence="4" key="1">
    <citation type="submission" date="2016-11" db="UniProtKB">
        <authorList>
            <consortium name="WormBaseParasite"/>
        </authorList>
    </citation>
    <scope>IDENTIFICATION</scope>
</reference>
<feature type="domain" description="DUF7087" evidence="2">
    <location>
        <begin position="3"/>
        <end position="45"/>
    </location>
</feature>
<evidence type="ECO:0000256" key="1">
    <source>
        <dbReference type="SAM" id="Phobius"/>
    </source>
</evidence>
<keyword evidence="3" id="KW-1185">Reference proteome</keyword>
<evidence type="ECO:0000313" key="4">
    <source>
        <dbReference type="WBParaSite" id="Hba_14987"/>
    </source>
</evidence>
<keyword evidence="1" id="KW-1133">Transmembrane helix</keyword>
<dbReference type="AlphaFoldDB" id="A0A1I7XBC7"/>
<dbReference type="WBParaSite" id="Hba_14987">
    <property type="protein sequence ID" value="Hba_14987"/>
    <property type="gene ID" value="Hba_14987"/>
</dbReference>
<evidence type="ECO:0000313" key="3">
    <source>
        <dbReference type="Proteomes" id="UP000095283"/>
    </source>
</evidence>
<protein>
    <submittedName>
        <fullName evidence="4">Ovule protein</fullName>
    </submittedName>
</protein>
<dbReference type="Pfam" id="PF23346">
    <property type="entry name" value="DUF7087"/>
    <property type="match status" value="1"/>
</dbReference>
<sequence length="64" mass="7588">MASYDFPYIVRTSRAIQFLCCVIQVLMVYSDSGTLRMIPFLFIRLSVPLIWYIFLEDGKEKYII</sequence>
<organism evidence="3 4">
    <name type="scientific">Heterorhabditis bacteriophora</name>
    <name type="common">Entomopathogenic nematode worm</name>
    <dbReference type="NCBI Taxonomy" id="37862"/>
    <lineage>
        <taxon>Eukaryota</taxon>
        <taxon>Metazoa</taxon>
        <taxon>Ecdysozoa</taxon>
        <taxon>Nematoda</taxon>
        <taxon>Chromadorea</taxon>
        <taxon>Rhabditida</taxon>
        <taxon>Rhabditina</taxon>
        <taxon>Rhabditomorpha</taxon>
        <taxon>Strongyloidea</taxon>
        <taxon>Heterorhabditidae</taxon>
        <taxon>Heterorhabditis</taxon>
    </lineage>
</organism>
<dbReference type="Proteomes" id="UP000095283">
    <property type="component" value="Unplaced"/>
</dbReference>
<keyword evidence="1" id="KW-0812">Transmembrane</keyword>
<accession>A0A1I7XBC7</accession>
<feature type="transmembrane region" description="Helical" evidence="1">
    <location>
        <begin position="35"/>
        <end position="55"/>
    </location>
</feature>
<dbReference type="InterPro" id="IPR055514">
    <property type="entry name" value="DUF7087"/>
</dbReference>
<keyword evidence="1" id="KW-0472">Membrane</keyword>
<proteinExistence type="predicted"/>
<name>A0A1I7XBC7_HETBA</name>